<dbReference type="OrthoDB" id="5553410at2759"/>
<keyword evidence="1" id="KW-0472">Membrane</keyword>
<dbReference type="InParanoid" id="A0A317XT14"/>
<protein>
    <recommendedName>
        <fullName evidence="2">DUF2470 domain-containing protein</fullName>
    </recommendedName>
</protein>
<name>A0A317XT14_9BASI</name>
<dbReference type="Proteomes" id="UP000246740">
    <property type="component" value="Unassembled WGS sequence"/>
</dbReference>
<dbReference type="PANTHER" id="PTHR37783">
    <property type="entry name" value="MEMBRANE PROTEIN, PUTATIVE (AFU_ORTHOLOGUE AFUA_1G04315)-RELATED"/>
    <property type="match status" value="1"/>
</dbReference>
<sequence length="247" mass="27224">MAASKDEVAAKADGIVSHMNNDHKDSLAYLATHYADLVKPLKPNQVKMVTIDSKHFEIAYTTAGSSAPSVGSRGTEVVHIPFFPHLQGYSEVRSRMVDMSKVSEKVITNRKPIIVYRAPKVAFFGGAVLVAAYLALRSDTLPTLSLVKNYVPADSLSRWNELRAYFGGPAKMDAFMKSIARVHLFEATIMALVCRYRDSGSLTSLKWIITTAILGIPSWIAFFTVNSSSRAMRRAIVGDHDASKKRK</sequence>
<reference evidence="3 4" key="1">
    <citation type="journal article" date="2018" name="Mol. Biol. Evol.">
        <title>Broad Genomic Sampling Reveals a Smut Pathogenic Ancestry of the Fungal Clade Ustilaginomycotina.</title>
        <authorList>
            <person name="Kijpornyongpan T."/>
            <person name="Mondo S.J."/>
            <person name="Barry K."/>
            <person name="Sandor L."/>
            <person name="Lee J."/>
            <person name="Lipzen A."/>
            <person name="Pangilinan J."/>
            <person name="LaButti K."/>
            <person name="Hainaut M."/>
            <person name="Henrissat B."/>
            <person name="Grigoriev I.V."/>
            <person name="Spatafora J.W."/>
            <person name="Aime M.C."/>
        </authorList>
    </citation>
    <scope>NUCLEOTIDE SEQUENCE [LARGE SCALE GENOMIC DNA]</scope>
    <source>
        <strain evidence="3 4">MCA 3645</strain>
    </source>
</reference>
<dbReference type="InterPro" id="IPR019595">
    <property type="entry name" value="DUF2470"/>
</dbReference>
<evidence type="ECO:0000313" key="4">
    <source>
        <dbReference type="Proteomes" id="UP000246740"/>
    </source>
</evidence>
<accession>A0A317XT14</accession>
<evidence type="ECO:0000256" key="1">
    <source>
        <dbReference type="SAM" id="Phobius"/>
    </source>
</evidence>
<feature type="transmembrane region" description="Helical" evidence="1">
    <location>
        <begin position="205"/>
        <end position="225"/>
    </location>
</feature>
<organism evidence="3 4">
    <name type="scientific">Testicularia cyperi</name>
    <dbReference type="NCBI Taxonomy" id="1882483"/>
    <lineage>
        <taxon>Eukaryota</taxon>
        <taxon>Fungi</taxon>
        <taxon>Dikarya</taxon>
        <taxon>Basidiomycota</taxon>
        <taxon>Ustilaginomycotina</taxon>
        <taxon>Ustilaginomycetes</taxon>
        <taxon>Ustilaginales</taxon>
        <taxon>Anthracoideaceae</taxon>
        <taxon>Testicularia</taxon>
    </lineage>
</organism>
<feature type="domain" description="DUF2470" evidence="2">
    <location>
        <begin position="13"/>
        <end position="99"/>
    </location>
</feature>
<dbReference type="InterPro" id="IPR037119">
    <property type="entry name" value="Haem_oxidase_HugZ-like_sf"/>
</dbReference>
<gene>
    <name evidence="3" type="ORF">BCV70DRAFT_199767</name>
</gene>
<proteinExistence type="predicted"/>
<dbReference type="PANTHER" id="PTHR37783:SF1">
    <property type="entry name" value="MEMBRANE PROTEIN, PUTATIVE (AFU_ORTHOLOGUE AFUA_1G04315)-RELATED"/>
    <property type="match status" value="1"/>
</dbReference>
<dbReference type="Gene3D" id="3.20.180.10">
    <property type="entry name" value="PNP-oxidase-like"/>
    <property type="match status" value="1"/>
</dbReference>
<evidence type="ECO:0000313" key="3">
    <source>
        <dbReference type="EMBL" id="PWZ00489.1"/>
    </source>
</evidence>
<keyword evidence="4" id="KW-1185">Reference proteome</keyword>
<evidence type="ECO:0000259" key="2">
    <source>
        <dbReference type="Pfam" id="PF10615"/>
    </source>
</evidence>
<dbReference type="Pfam" id="PF14934">
    <property type="entry name" value="TMEM254"/>
    <property type="match status" value="1"/>
</dbReference>
<dbReference type="EMBL" id="KZ819192">
    <property type="protein sequence ID" value="PWZ00489.1"/>
    <property type="molecule type" value="Genomic_DNA"/>
</dbReference>
<keyword evidence="1" id="KW-1133">Transmembrane helix</keyword>
<keyword evidence="1" id="KW-0812">Transmembrane</keyword>
<dbReference type="Pfam" id="PF10615">
    <property type="entry name" value="DUF2470"/>
    <property type="match status" value="1"/>
</dbReference>
<dbReference type="AlphaFoldDB" id="A0A317XT14"/>
<dbReference type="InterPro" id="IPR028110">
    <property type="entry name" value="TMEM254"/>
</dbReference>
<feature type="transmembrane region" description="Helical" evidence="1">
    <location>
        <begin position="114"/>
        <end position="136"/>
    </location>
</feature>